<feature type="domain" description="CobB/CobQ-like glutamine amidotransferase" evidence="6">
    <location>
        <begin position="254"/>
        <end position="446"/>
    </location>
</feature>
<comment type="function">
    <text evidence="4">Catalyzes amidations at positions B, D, E, and G on adenosylcobyrinic A,C-diamide. NH(2) groups are provided by glutamine, and one molecule of ATP is hydrogenolyzed for each amidation.</text>
</comment>
<dbReference type="HAMAP" id="MF_00028">
    <property type="entry name" value="CobQ"/>
    <property type="match status" value="1"/>
</dbReference>
<dbReference type="InterPro" id="IPR029062">
    <property type="entry name" value="Class_I_gatase-like"/>
</dbReference>
<keyword evidence="2 4" id="KW-0169">Cobalamin biosynthesis</keyword>
<dbReference type="Gene3D" id="3.40.50.880">
    <property type="match status" value="1"/>
</dbReference>
<evidence type="ECO:0000313" key="7">
    <source>
        <dbReference type="EMBL" id="QFG69937.1"/>
    </source>
</evidence>
<dbReference type="EMBL" id="CP044427">
    <property type="protein sequence ID" value="QFG69937.1"/>
    <property type="molecule type" value="Genomic_DNA"/>
</dbReference>
<evidence type="ECO:0000313" key="8">
    <source>
        <dbReference type="Proteomes" id="UP000326546"/>
    </source>
</evidence>
<comment type="pathway">
    <text evidence="1 4">Cofactor biosynthesis; adenosylcobalamin biosynthesis.</text>
</comment>
<dbReference type="PANTHER" id="PTHR21343:SF1">
    <property type="entry name" value="COBYRIC ACID SYNTHASE"/>
    <property type="match status" value="1"/>
</dbReference>
<dbReference type="UniPathway" id="UPA00148"/>
<evidence type="ECO:0000256" key="2">
    <source>
        <dbReference type="ARBA" id="ARBA00022573"/>
    </source>
</evidence>
<dbReference type="PANTHER" id="PTHR21343">
    <property type="entry name" value="DETHIOBIOTIN SYNTHETASE"/>
    <property type="match status" value="1"/>
</dbReference>
<comment type="similarity">
    <text evidence="4">Belongs to the CobB/CobQ family. CobQ subfamily.</text>
</comment>
<dbReference type="KEGG" id="serw:FY030_15575"/>
<keyword evidence="3 4" id="KW-0315">Glutamine amidotransferase</keyword>
<dbReference type="Proteomes" id="UP000326546">
    <property type="component" value="Chromosome"/>
</dbReference>
<dbReference type="NCBIfam" id="TIGR00313">
    <property type="entry name" value="cobQ"/>
    <property type="match status" value="1"/>
</dbReference>
<dbReference type="OrthoDB" id="9808302at2"/>
<proteinExistence type="inferred from homology"/>
<organism evidence="7 8">
    <name type="scientific">Ornithinimicrobium pratense</name>
    <dbReference type="NCBI Taxonomy" id="2593973"/>
    <lineage>
        <taxon>Bacteria</taxon>
        <taxon>Bacillati</taxon>
        <taxon>Actinomycetota</taxon>
        <taxon>Actinomycetes</taxon>
        <taxon>Micrococcales</taxon>
        <taxon>Ornithinimicrobiaceae</taxon>
        <taxon>Ornithinimicrobium</taxon>
    </lineage>
</organism>
<dbReference type="InterPro" id="IPR027417">
    <property type="entry name" value="P-loop_NTPase"/>
</dbReference>
<evidence type="ECO:0000256" key="3">
    <source>
        <dbReference type="ARBA" id="ARBA00022962"/>
    </source>
</evidence>
<name>A0A5J6V8Z1_9MICO</name>
<sequence length="511" mass="53989">MVVGTTSGAGKSTLVTALCRALARTGLEVAPFKAQNMSNHGAVTPDGGEIGRAQAMQALAARVETDRRMGPVLLKPSGARTSHLVVLGEEVGVADAVGYGERAARLRPVVLAALQSLRAEHEVTVLEGAGGAAEINLLDRDLVNLPLAAAAGVPAVLVVDIERGGAFAAAYGTWALLPERLRACLRGVVINSFRGDVSLLEPGLRDLEKRTGIPVLGVLPHLGEHLMLGVEDSLDLTAAPPSAPRSGPTGRPVRVGVVRLPHLANPSDLDPLVLEPGVELRWASAPGDLTDVDLVVLPGSRSTVADLGWLRERGLDRALADLRRDADGPFVLGICAGYQMLGHTIHDQIESEAGTVTGLGLLPVRTVFTSPKTVRRAHGVVDNRPGTPVAGYEIRWGRPEAVHGEDGEPWLRLTDEDDENDGRAEGRISSDGRVRGTSLHGVLDADALRHGLLRAVAAARGRTFSPAAQPYAQALDTHVDHLADWVEEHLDLPTLLDLARCATRVEDAPGW</sequence>
<dbReference type="AlphaFoldDB" id="A0A5J6V8Z1"/>
<feature type="active site" description="Nucleophile" evidence="4">
    <location>
        <position position="335"/>
    </location>
</feature>
<dbReference type="InterPro" id="IPR002586">
    <property type="entry name" value="CobQ/CobB/MinD/ParA_Nub-bd_dom"/>
</dbReference>
<dbReference type="GO" id="GO:0015420">
    <property type="term" value="F:ABC-type vitamin B12 transporter activity"/>
    <property type="evidence" value="ECO:0007669"/>
    <property type="project" value="UniProtKB-UniRule"/>
</dbReference>
<evidence type="ECO:0000259" key="5">
    <source>
        <dbReference type="Pfam" id="PF01656"/>
    </source>
</evidence>
<dbReference type="PROSITE" id="PS51274">
    <property type="entry name" value="GATASE_COBBQ"/>
    <property type="match status" value="1"/>
</dbReference>
<dbReference type="RefSeq" id="WP_158062431.1">
    <property type="nucleotide sequence ID" value="NZ_CP044427.1"/>
</dbReference>
<dbReference type="InterPro" id="IPR004459">
    <property type="entry name" value="CobQ_synth"/>
</dbReference>
<evidence type="ECO:0000259" key="6">
    <source>
        <dbReference type="Pfam" id="PF07685"/>
    </source>
</evidence>
<dbReference type="Gene3D" id="3.40.50.300">
    <property type="entry name" value="P-loop containing nucleotide triphosphate hydrolases"/>
    <property type="match status" value="1"/>
</dbReference>
<feature type="active site" evidence="4">
    <location>
        <position position="440"/>
    </location>
</feature>
<dbReference type="InterPro" id="IPR033949">
    <property type="entry name" value="CobQ_GATase1"/>
</dbReference>
<dbReference type="NCBIfam" id="NF001989">
    <property type="entry name" value="PRK00784.1"/>
    <property type="match status" value="1"/>
</dbReference>
<dbReference type="CDD" id="cd01750">
    <property type="entry name" value="GATase1_CobQ"/>
    <property type="match status" value="1"/>
</dbReference>
<dbReference type="CDD" id="cd05389">
    <property type="entry name" value="CobQ_N"/>
    <property type="match status" value="1"/>
</dbReference>
<dbReference type="Pfam" id="PF07685">
    <property type="entry name" value="GATase_3"/>
    <property type="match status" value="1"/>
</dbReference>
<accession>A0A5J6V8Z1</accession>
<keyword evidence="8" id="KW-1185">Reference proteome</keyword>
<dbReference type="GO" id="GO:0003824">
    <property type="term" value="F:catalytic activity"/>
    <property type="evidence" value="ECO:0007669"/>
    <property type="project" value="InterPro"/>
</dbReference>
<evidence type="ECO:0000256" key="1">
    <source>
        <dbReference type="ARBA" id="ARBA00004953"/>
    </source>
</evidence>
<dbReference type="InterPro" id="IPR047045">
    <property type="entry name" value="CobQ_N"/>
</dbReference>
<dbReference type="GO" id="GO:0009236">
    <property type="term" value="P:cobalamin biosynthetic process"/>
    <property type="evidence" value="ECO:0007669"/>
    <property type="project" value="UniProtKB-UniRule"/>
</dbReference>
<protein>
    <recommendedName>
        <fullName evidence="4">Cobyric acid synthase</fullName>
    </recommendedName>
</protein>
<feature type="domain" description="CobQ/CobB/MinD/ParA nucleotide binding" evidence="5">
    <location>
        <begin position="1"/>
        <end position="220"/>
    </location>
</feature>
<dbReference type="SUPFAM" id="SSF52540">
    <property type="entry name" value="P-loop containing nucleoside triphosphate hydrolases"/>
    <property type="match status" value="1"/>
</dbReference>
<dbReference type="Pfam" id="PF01656">
    <property type="entry name" value="CbiA"/>
    <property type="match status" value="1"/>
</dbReference>
<reference evidence="7 8" key="1">
    <citation type="submission" date="2019-09" db="EMBL/GenBank/DDBJ databases">
        <title>Serinicoccus pratensis sp. nov., isolated from meadow soil.</title>
        <authorList>
            <person name="Zhang W."/>
        </authorList>
    </citation>
    <scope>NUCLEOTIDE SEQUENCE [LARGE SCALE GENOMIC DNA]</scope>
    <source>
        <strain evidence="7 8">W204</strain>
    </source>
</reference>
<dbReference type="InterPro" id="IPR011698">
    <property type="entry name" value="GATase_3"/>
</dbReference>
<evidence type="ECO:0000256" key="4">
    <source>
        <dbReference type="HAMAP-Rule" id="MF_00028"/>
    </source>
</evidence>
<gene>
    <name evidence="4" type="primary">cobQ</name>
    <name evidence="7" type="ORF">FY030_15575</name>
</gene>
<dbReference type="SUPFAM" id="SSF52317">
    <property type="entry name" value="Class I glutamine amidotransferase-like"/>
    <property type="match status" value="1"/>
</dbReference>